<proteinExistence type="predicted"/>
<keyword evidence="3" id="KW-1185">Reference proteome</keyword>
<evidence type="ECO:0000313" key="2">
    <source>
        <dbReference type="EMBL" id="QRO76626.1"/>
    </source>
</evidence>
<feature type="compositionally biased region" description="Low complexity" evidence="1">
    <location>
        <begin position="781"/>
        <end position="790"/>
    </location>
</feature>
<feature type="compositionally biased region" description="Polar residues" evidence="1">
    <location>
        <begin position="35"/>
        <end position="49"/>
    </location>
</feature>
<accession>A0A892I0V4</accession>
<feature type="region of interest" description="Disordered" evidence="1">
    <location>
        <begin position="1"/>
        <end position="49"/>
    </location>
</feature>
<feature type="region of interest" description="Disordered" evidence="1">
    <location>
        <begin position="721"/>
        <end position="790"/>
    </location>
</feature>
<dbReference type="RefSeq" id="WP_134220897.1">
    <property type="nucleotide sequence ID" value="NZ_CABVPR010000050.1"/>
</dbReference>
<dbReference type="Gene3D" id="3.90.176.10">
    <property type="entry name" value="Toxin ADP-ribosyltransferase, Chain A, domain 1"/>
    <property type="match status" value="1"/>
</dbReference>
<dbReference type="SUPFAM" id="SSF56399">
    <property type="entry name" value="ADP-ribosylation"/>
    <property type="match status" value="1"/>
</dbReference>
<sequence length="842" mass="93418">MGTLINRSAKEAPMLPISSQQTRHTDIPAAESRRSSTSHGGTPRTHSVVNLGSTAAERYLFPTEQTAMTHVWMDASNYERSIARLEENERAALRTWSAVDTEPELNDRQYSDNTPTIEQSINYEINQTLSQGIPLNSEEAKFIASMDSALQKLPTTHGDALRVCEYSRNHPHPWGTKIKIGDIVTNFPLYMSASQTTDYAKQTLDGILTNPNHTDTMCIYKINMEIGAPPIFRGALTHSNENEILFPRDSCFRVDAISIAQPLSATDDLFKNRVAVVLTQVHRQEIAKNVYSGNPTYITTDVATLSLNYSLPHYQDTIRNSIISMHNLDKTMLPPVGSSSTKEATPAAPGVSAVADLKEVLLRAWNPEEIMELGQALRHSALTRDQIFQFLVSDDSNCNSSLFSALTALYPDAMAELRSTARKLGLTTEQIDYTLGCASMPHPKASTPSHAARILAELISVACIDPQRAAQLIKLENSDGEKVGNQIARLTEQGAATSLAGAYISLVKFLYEQKALDHLDAISILLPPKPHDKFKWLSHAITGAAWRSEPTSRLAALLVQLSKNNEIAASEIAFRLSLNQSGYSFKHTHLSLPADFYKLAKRAHQKNENMTALQLLHKGGLIPSNRELSKIAQTLTPTATPQFDESVGYLLATTLNKHIPEVILTEKVKNFEIKDMNRIKESTMAKLKEQATIDKEANQNAMTDATTSLLNLISQNENISRTNRSRKIDNYEQNVQRKKFKQASTSISEAHAPTAGPDIENQHLAASGEGHSSGISKHHSLPVSTPSSSIPSVEELEQWLNRVRMPDIPSERELSERFLRLREDRIPTQHIRKELAPPLKKD</sequence>
<reference evidence="2 3" key="1">
    <citation type="submission" date="2021-02" db="EMBL/GenBank/DDBJ databases">
        <title>FDA dAtabase for Regulatory Grade micrObial Sequences (FDA-ARGOS): Supporting development and validation of Infectious Disease Dx tests.</title>
        <authorList>
            <person name="Minogue T."/>
            <person name="Wolcott M."/>
            <person name="Wasieloski L."/>
            <person name="Aguilar W."/>
            <person name="Moore D."/>
            <person name="Jaissle J."/>
            <person name="Tallon L."/>
            <person name="Sadzewicz L."/>
            <person name="Zhao X."/>
            <person name="Boylan J."/>
            <person name="Ott S."/>
            <person name="Bowen H."/>
            <person name="Vavikolanu K."/>
            <person name="Mehta A."/>
            <person name="Aluvathingal J."/>
            <person name="Nadendla S."/>
            <person name="Yan Y."/>
            <person name="Sichtig H."/>
        </authorList>
    </citation>
    <scope>NUCLEOTIDE SEQUENCE [LARGE SCALE GENOMIC DNA]</scope>
    <source>
        <strain evidence="2 3">FDAARGOS_1272</strain>
    </source>
</reference>
<name>A0A892I0V4_9BURK</name>
<dbReference type="Proteomes" id="UP000625568">
    <property type="component" value="Chromosome 1"/>
</dbReference>
<feature type="compositionally biased region" description="Basic and acidic residues" evidence="1">
    <location>
        <begin position="23"/>
        <end position="34"/>
    </location>
</feature>
<gene>
    <name evidence="2" type="ORF">I6K02_11985</name>
</gene>
<evidence type="ECO:0000313" key="3">
    <source>
        <dbReference type="Proteomes" id="UP000625568"/>
    </source>
</evidence>
<dbReference type="AlphaFoldDB" id="A0A892I0V4"/>
<organism evidence="2 3">
    <name type="scientific">Burkholderia dolosa</name>
    <dbReference type="NCBI Taxonomy" id="152500"/>
    <lineage>
        <taxon>Bacteria</taxon>
        <taxon>Pseudomonadati</taxon>
        <taxon>Pseudomonadota</taxon>
        <taxon>Betaproteobacteria</taxon>
        <taxon>Burkholderiales</taxon>
        <taxon>Burkholderiaceae</taxon>
        <taxon>Burkholderia</taxon>
        <taxon>Burkholderia cepacia complex</taxon>
    </lineage>
</organism>
<dbReference type="EMBL" id="CP069482">
    <property type="protein sequence ID" value="QRO76626.1"/>
    <property type="molecule type" value="Genomic_DNA"/>
</dbReference>
<protein>
    <submittedName>
        <fullName evidence="2">Uncharacterized protein</fullName>
    </submittedName>
</protein>
<evidence type="ECO:0000256" key="1">
    <source>
        <dbReference type="SAM" id="MobiDB-lite"/>
    </source>
</evidence>